<evidence type="ECO:0000313" key="2">
    <source>
        <dbReference type="Proteomes" id="UP001321473"/>
    </source>
</evidence>
<organism evidence="1 2">
    <name type="scientific">Amblyomma americanum</name>
    <name type="common">Lone star tick</name>
    <dbReference type="NCBI Taxonomy" id="6943"/>
    <lineage>
        <taxon>Eukaryota</taxon>
        <taxon>Metazoa</taxon>
        <taxon>Ecdysozoa</taxon>
        <taxon>Arthropoda</taxon>
        <taxon>Chelicerata</taxon>
        <taxon>Arachnida</taxon>
        <taxon>Acari</taxon>
        <taxon>Parasitiformes</taxon>
        <taxon>Ixodida</taxon>
        <taxon>Ixodoidea</taxon>
        <taxon>Ixodidae</taxon>
        <taxon>Amblyomminae</taxon>
        <taxon>Amblyomma</taxon>
    </lineage>
</organism>
<sequence length="118" mass="12327">MQRTSRVTASTGSEVHQTASCCLSCNNRSASVPTVQRQAAVRGWNPAHAGLSNELKTALQERAGTAGRTCRAFATCPQSPPGDGEASAPGRTLLRSSVTLSGCIVDVSSFQRWSSAFA</sequence>
<protein>
    <submittedName>
        <fullName evidence="1">Uncharacterized protein</fullName>
    </submittedName>
</protein>
<gene>
    <name evidence="1" type="ORF">V5799_028424</name>
</gene>
<keyword evidence="2" id="KW-1185">Reference proteome</keyword>
<proteinExistence type="predicted"/>
<comment type="caution">
    <text evidence="1">The sequence shown here is derived from an EMBL/GenBank/DDBJ whole genome shotgun (WGS) entry which is preliminary data.</text>
</comment>
<accession>A0AAQ4DCW9</accession>
<dbReference type="EMBL" id="JARKHS020032274">
    <property type="protein sequence ID" value="KAK8760309.1"/>
    <property type="molecule type" value="Genomic_DNA"/>
</dbReference>
<dbReference type="AlphaFoldDB" id="A0AAQ4DCW9"/>
<name>A0AAQ4DCW9_AMBAM</name>
<dbReference type="Proteomes" id="UP001321473">
    <property type="component" value="Unassembled WGS sequence"/>
</dbReference>
<evidence type="ECO:0000313" key="1">
    <source>
        <dbReference type="EMBL" id="KAK8760309.1"/>
    </source>
</evidence>
<reference evidence="1 2" key="1">
    <citation type="journal article" date="2023" name="Arcadia Sci">
        <title>De novo assembly of a long-read Amblyomma americanum tick genome.</title>
        <authorList>
            <person name="Chou S."/>
            <person name="Poskanzer K.E."/>
            <person name="Rollins M."/>
            <person name="Thuy-Boun P.S."/>
        </authorList>
    </citation>
    <scope>NUCLEOTIDE SEQUENCE [LARGE SCALE GENOMIC DNA]</scope>
    <source>
        <strain evidence="1">F_SG_1</strain>
        <tissue evidence="1">Salivary glands</tissue>
    </source>
</reference>
<feature type="non-terminal residue" evidence="1">
    <location>
        <position position="118"/>
    </location>
</feature>